<dbReference type="EMBL" id="AP024613">
    <property type="protein sequence ID" value="BCV46712.1"/>
    <property type="molecule type" value="Genomic_DNA"/>
</dbReference>
<organism evidence="1 2">
    <name type="scientific">Shewanella algae</name>
    <dbReference type="NCBI Taxonomy" id="38313"/>
    <lineage>
        <taxon>Bacteria</taxon>
        <taxon>Pseudomonadati</taxon>
        <taxon>Pseudomonadota</taxon>
        <taxon>Gammaproteobacteria</taxon>
        <taxon>Alteromonadales</taxon>
        <taxon>Shewanellaceae</taxon>
        <taxon>Shewanella</taxon>
    </lineage>
</organism>
<sequence length="137" mass="15613">MKVSSKEFKTKVIVTCHDSERVIAEDWLTNQGFSPIQELQYASNEFWIEAEKCVMVILSGQEIIASSELDAAREFIEQNSINMKILDDEYFAPSIEATEILEYPTCVKFQTNEIGAYVLVYTLKVKAGFKAVGWSKR</sequence>
<dbReference type="RefSeq" id="WP_028781334.1">
    <property type="nucleotide sequence ID" value="NZ_AP024613.1"/>
</dbReference>
<proteinExistence type="predicted"/>
<dbReference type="AlphaFoldDB" id="A0AAD1NQH3"/>
<name>A0AAD1NQH3_9GAMM</name>
<accession>A0AAD1NQH3</accession>
<reference evidence="1" key="1">
    <citation type="submission" date="2021-05" db="EMBL/GenBank/DDBJ databases">
        <title>Molecular characterization for Shewanella algae harboring chromosomal blaOXA-55-like strains isolated from clinical and environment sample.</title>
        <authorList>
            <person name="Ohama Y."/>
            <person name="Aoki K."/>
            <person name="Harada S."/>
            <person name="Moriya K."/>
            <person name="Ishii Y."/>
            <person name="Tateda K."/>
        </authorList>
    </citation>
    <scope>NUCLEOTIDE SEQUENCE</scope>
    <source>
        <strain evidence="1">TUM17379</strain>
    </source>
</reference>
<dbReference type="Proteomes" id="UP000825078">
    <property type="component" value="Chromosome"/>
</dbReference>
<gene>
    <name evidence="1" type="ORF">TUM17379_37300</name>
</gene>
<evidence type="ECO:0000313" key="2">
    <source>
        <dbReference type="Proteomes" id="UP000825078"/>
    </source>
</evidence>
<evidence type="ECO:0000313" key="1">
    <source>
        <dbReference type="EMBL" id="BCV46712.1"/>
    </source>
</evidence>
<protein>
    <submittedName>
        <fullName evidence="1">Uncharacterized protein</fullName>
    </submittedName>
</protein>